<gene>
    <name evidence="7" type="ORF">C24_LOCUS8876</name>
</gene>
<evidence type="ECO:0000256" key="5">
    <source>
        <dbReference type="ARBA" id="ARBA00023242"/>
    </source>
</evidence>
<dbReference type="InterPro" id="IPR036879">
    <property type="entry name" value="TF_MADSbox_sf"/>
</dbReference>
<dbReference type="SUPFAM" id="SSF55455">
    <property type="entry name" value="SRF-like"/>
    <property type="match status" value="1"/>
</dbReference>
<dbReference type="GO" id="GO:0000987">
    <property type="term" value="F:cis-regulatory region sequence-specific DNA binding"/>
    <property type="evidence" value="ECO:0007669"/>
    <property type="project" value="InterPro"/>
</dbReference>
<dbReference type="Proteomes" id="UP000434276">
    <property type="component" value="Unassembled WGS sequence"/>
</dbReference>
<evidence type="ECO:0000256" key="3">
    <source>
        <dbReference type="ARBA" id="ARBA00023125"/>
    </source>
</evidence>
<dbReference type="GO" id="GO:0005634">
    <property type="term" value="C:nucleus"/>
    <property type="evidence" value="ECO:0007669"/>
    <property type="project" value="UniProtKB-SubCell"/>
</dbReference>
<dbReference type="GO" id="GO:0046983">
    <property type="term" value="F:protein dimerization activity"/>
    <property type="evidence" value="ECO:0007669"/>
    <property type="project" value="InterPro"/>
</dbReference>
<dbReference type="AlphaFoldDB" id="A0A5S9X1D2"/>
<organism evidence="7 8">
    <name type="scientific">Arabidopsis thaliana</name>
    <name type="common">Mouse-ear cress</name>
    <dbReference type="NCBI Taxonomy" id="3702"/>
    <lineage>
        <taxon>Eukaryota</taxon>
        <taxon>Viridiplantae</taxon>
        <taxon>Streptophyta</taxon>
        <taxon>Embryophyta</taxon>
        <taxon>Tracheophyta</taxon>
        <taxon>Spermatophyta</taxon>
        <taxon>Magnoliopsida</taxon>
        <taxon>eudicotyledons</taxon>
        <taxon>Gunneridae</taxon>
        <taxon>Pentapetalae</taxon>
        <taxon>rosids</taxon>
        <taxon>malvids</taxon>
        <taxon>Brassicales</taxon>
        <taxon>Brassicaceae</taxon>
        <taxon>Camelineae</taxon>
        <taxon>Arabidopsis</taxon>
    </lineage>
</organism>
<evidence type="ECO:0000313" key="7">
    <source>
        <dbReference type="EMBL" id="CAA0372033.1"/>
    </source>
</evidence>
<reference evidence="7 8" key="1">
    <citation type="submission" date="2019-12" db="EMBL/GenBank/DDBJ databases">
        <authorList>
            <person name="Jiao W.-B."/>
            <person name="Schneeberger K."/>
        </authorList>
    </citation>
    <scope>NUCLEOTIDE SEQUENCE [LARGE SCALE GENOMIC DNA]</scope>
    <source>
        <strain evidence="8">cv. C24</strain>
    </source>
</reference>
<dbReference type="ExpressionAtlas" id="A0A5S9X1D2">
    <property type="expression patterns" value="baseline and differential"/>
</dbReference>
<evidence type="ECO:0000259" key="6">
    <source>
        <dbReference type="PROSITE" id="PS50066"/>
    </source>
</evidence>
<evidence type="ECO:0000256" key="2">
    <source>
        <dbReference type="ARBA" id="ARBA00023015"/>
    </source>
</evidence>
<dbReference type="Gene3D" id="3.40.1810.10">
    <property type="entry name" value="Transcription factor, MADS-box"/>
    <property type="match status" value="1"/>
</dbReference>
<dbReference type="OrthoDB" id="1109950at2759"/>
<protein>
    <recommendedName>
        <fullName evidence="6">MADS-box domain-containing protein</fullName>
    </recommendedName>
</protein>
<name>A0A5S9X1D2_ARATH</name>
<dbReference type="InterPro" id="IPR033897">
    <property type="entry name" value="SRF-like_MADS-box"/>
</dbReference>
<evidence type="ECO:0000256" key="1">
    <source>
        <dbReference type="ARBA" id="ARBA00004123"/>
    </source>
</evidence>
<dbReference type="PANTHER" id="PTHR48019">
    <property type="entry name" value="SERUM RESPONSE FACTOR HOMOLOG"/>
    <property type="match status" value="1"/>
</dbReference>
<keyword evidence="3" id="KW-0238">DNA-binding</keyword>
<dbReference type="InterPro" id="IPR050142">
    <property type="entry name" value="MADS-box/MEF2_TF"/>
</dbReference>
<feature type="domain" description="MADS-box" evidence="6">
    <location>
        <begin position="1"/>
        <end position="61"/>
    </location>
</feature>
<evidence type="ECO:0000256" key="4">
    <source>
        <dbReference type="ARBA" id="ARBA00023163"/>
    </source>
</evidence>
<dbReference type="GO" id="GO:0000981">
    <property type="term" value="F:DNA-binding transcription factor activity, RNA polymerase II-specific"/>
    <property type="evidence" value="ECO:0007669"/>
    <property type="project" value="InterPro"/>
</dbReference>
<dbReference type="CDD" id="cd00266">
    <property type="entry name" value="MADS_SRF_like"/>
    <property type="match status" value="1"/>
</dbReference>
<dbReference type="SMART" id="SM00432">
    <property type="entry name" value="MADS"/>
    <property type="match status" value="1"/>
</dbReference>
<dbReference type="Pfam" id="PF00319">
    <property type="entry name" value="SRF-TF"/>
    <property type="match status" value="1"/>
</dbReference>
<comment type="subcellular location">
    <subcellularLocation>
        <location evidence="1">Nucleus</location>
    </subcellularLocation>
</comment>
<dbReference type="PRINTS" id="PR00404">
    <property type="entry name" value="MADSDOMAIN"/>
</dbReference>
<sequence length="171" mass="20155">MGRKKLKLKRIESIKERSSKFSKRKKGLFKKAEEVALLCDSDILLIVVSPTEKPTVFNTRSRSFHTILERFCMLSLQEREERRAYTIKTLKKLVNENNTEISTENDQFSPENNQLSPENDQFLSEMDQFSSKNQYLSESDEVIQDDNKVTKLRELKELYAEKMVILRLRSK</sequence>
<dbReference type="PROSITE" id="PS50066">
    <property type="entry name" value="MADS_BOX_2"/>
    <property type="match status" value="1"/>
</dbReference>
<keyword evidence="2" id="KW-0805">Transcription regulation</keyword>
<dbReference type="InterPro" id="IPR002100">
    <property type="entry name" value="TF_MADSbox"/>
</dbReference>
<dbReference type="GO" id="GO:0045944">
    <property type="term" value="P:positive regulation of transcription by RNA polymerase II"/>
    <property type="evidence" value="ECO:0007669"/>
    <property type="project" value="InterPro"/>
</dbReference>
<dbReference type="EMBL" id="CACSHJ010000088">
    <property type="protein sequence ID" value="CAA0372033.1"/>
    <property type="molecule type" value="Genomic_DNA"/>
</dbReference>
<keyword evidence="5" id="KW-0539">Nucleus</keyword>
<evidence type="ECO:0000313" key="8">
    <source>
        <dbReference type="Proteomes" id="UP000434276"/>
    </source>
</evidence>
<accession>A0A5S9X1D2</accession>
<keyword evidence="4" id="KW-0804">Transcription</keyword>
<proteinExistence type="predicted"/>